<dbReference type="InterPro" id="IPR000073">
    <property type="entry name" value="AB_hydrolase_1"/>
</dbReference>
<evidence type="ECO:0000313" key="2">
    <source>
        <dbReference type="EMBL" id="TWE10150.1"/>
    </source>
</evidence>
<proteinExistence type="predicted"/>
<comment type="caution">
    <text evidence="2">The sequence shown here is derived from an EMBL/GenBank/DDBJ whole genome shotgun (WGS) entry which is preliminary data.</text>
</comment>
<gene>
    <name evidence="2" type="ORF">BKA23_2502</name>
</gene>
<dbReference type="Pfam" id="PF00561">
    <property type="entry name" value="Abhydrolase_1"/>
    <property type="match status" value="1"/>
</dbReference>
<dbReference type="AlphaFoldDB" id="A0A561E3H7"/>
<dbReference type="Gene3D" id="3.40.50.1820">
    <property type="entry name" value="alpha/beta hydrolase"/>
    <property type="match status" value="1"/>
</dbReference>
<dbReference type="GO" id="GO:0003824">
    <property type="term" value="F:catalytic activity"/>
    <property type="evidence" value="ECO:0007669"/>
    <property type="project" value="UniProtKB-ARBA"/>
</dbReference>
<dbReference type="PANTHER" id="PTHR46438">
    <property type="entry name" value="ALPHA/BETA-HYDROLASES SUPERFAMILY PROTEIN"/>
    <property type="match status" value="1"/>
</dbReference>
<accession>A0A561E3H7</accession>
<dbReference type="InterPro" id="IPR029058">
    <property type="entry name" value="AB_hydrolase_fold"/>
</dbReference>
<feature type="domain" description="AB hydrolase-1" evidence="1">
    <location>
        <begin position="33"/>
        <end position="283"/>
    </location>
</feature>
<name>A0A561E3H7_9MICO</name>
<protein>
    <submittedName>
        <fullName evidence="2">Pimeloyl-ACP methyl ester carboxylesterase</fullName>
    </submittedName>
</protein>
<sequence length="311" mass="33429">MSLDQTTQPRDRYIDIDGVRVRYVLDAGPGQGPTFLLVHGLGGSLENWGDVIPLLAQRGRVVALDLGGHGLTQVEPRKAVVSANLTLLQRFAHVVCDGPVVVVGNSMGGLLAGQLAALDKRLVAGAVLVDPVIPLSPGALPEPLVAVGFGIYATPRLGPWFMADRAAKVPVEVMARQVLSLVASDIHRVSDRLLEAHIESARRRRELVPDGDAAFLSAAKSVLLATARRGDYARRMDTILAPVLLLHGDRDRLVSVKAARSLAARHPHWRYVEGAGIGHTPMLDWPDWTSEQILAWIDATPSLSRLTPGVS</sequence>
<dbReference type="RefSeq" id="WP_170226505.1">
    <property type="nucleotide sequence ID" value="NZ_VIVQ01000002.1"/>
</dbReference>
<evidence type="ECO:0000259" key="1">
    <source>
        <dbReference type="Pfam" id="PF00561"/>
    </source>
</evidence>
<reference evidence="2 3" key="1">
    <citation type="submission" date="2019-06" db="EMBL/GenBank/DDBJ databases">
        <title>Sequencing the genomes of 1000 actinobacteria strains.</title>
        <authorList>
            <person name="Klenk H.-P."/>
        </authorList>
    </citation>
    <scope>NUCLEOTIDE SEQUENCE [LARGE SCALE GENOMIC DNA]</scope>
    <source>
        <strain evidence="2 3">DSM 19560</strain>
    </source>
</reference>
<evidence type="ECO:0000313" key="3">
    <source>
        <dbReference type="Proteomes" id="UP000318297"/>
    </source>
</evidence>
<keyword evidence="3" id="KW-1185">Reference proteome</keyword>
<dbReference type="SUPFAM" id="SSF53474">
    <property type="entry name" value="alpha/beta-Hydrolases"/>
    <property type="match status" value="1"/>
</dbReference>
<organism evidence="2 3">
    <name type="scientific">Rudaeicoccus suwonensis</name>
    <dbReference type="NCBI Taxonomy" id="657409"/>
    <lineage>
        <taxon>Bacteria</taxon>
        <taxon>Bacillati</taxon>
        <taxon>Actinomycetota</taxon>
        <taxon>Actinomycetes</taxon>
        <taxon>Micrococcales</taxon>
        <taxon>Dermacoccaceae</taxon>
        <taxon>Rudaeicoccus</taxon>
    </lineage>
</organism>
<dbReference type="Proteomes" id="UP000318297">
    <property type="component" value="Unassembled WGS sequence"/>
</dbReference>
<dbReference type="EMBL" id="VIVQ01000002">
    <property type="protein sequence ID" value="TWE10150.1"/>
    <property type="molecule type" value="Genomic_DNA"/>
</dbReference>